<dbReference type="Proteomes" id="UP000294299">
    <property type="component" value="Chromosome NFRAN"/>
</dbReference>
<proteinExistence type="predicted"/>
<accession>A0A484ID03</accession>
<dbReference type="AlphaFoldDB" id="A0A484ID03"/>
<gene>
    <name evidence="1" type="ORF">NFRAN_2913</name>
</gene>
<keyword evidence="2" id="KW-1185">Reference proteome</keyword>
<dbReference type="RefSeq" id="WP_134485206.1">
    <property type="nucleotide sequence ID" value="NZ_LR216287.1"/>
</dbReference>
<dbReference type="OrthoDB" id="11131at2157"/>
<organism evidence="1 2">
    <name type="scientific">Candidatus Nitrosocosmicus franklandianus</name>
    <dbReference type="NCBI Taxonomy" id="1798806"/>
    <lineage>
        <taxon>Archaea</taxon>
        <taxon>Nitrososphaerota</taxon>
        <taxon>Nitrososphaeria</taxon>
        <taxon>Nitrososphaerales</taxon>
        <taxon>Nitrososphaeraceae</taxon>
        <taxon>Candidatus Nitrosocosmicus</taxon>
    </lineage>
</organism>
<name>A0A484ID03_9ARCH</name>
<dbReference type="KEGG" id="nfn:NFRAN_2913"/>
<evidence type="ECO:0000313" key="1">
    <source>
        <dbReference type="EMBL" id="VFJ15236.1"/>
    </source>
</evidence>
<sequence>MSNSFYLFTSQIILSTGPCDRLLEYDGITSNRLVLREHTGKLILSCKNVPTLKEKICGLGNSITIIKNLDEYQYLICKYIPNLSDKSIFKFKFQKIRLLIFLFIHKFTKTLVQKNHQISDILDRLNKSGNNILKETSELIQVYREASNTKGFDIDKSKDIESQINLNNDHFVYFDHTESEINKILFRIYSLDPDKVGLRKHHDYDKDKYDDEDDYQMDRNEYTIY</sequence>
<dbReference type="EMBL" id="LR216287">
    <property type="protein sequence ID" value="VFJ15236.1"/>
    <property type="molecule type" value="Genomic_DNA"/>
</dbReference>
<reference evidence="1 2" key="1">
    <citation type="submission" date="2019-02" db="EMBL/GenBank/DDBJ databases">
        <authorList>
            <person name="Lehtovirta-Morley E L."/>
        </authorList>
    </citation>
    <scope>NUCLEOTIDE SEQUENCE [LARGE SCALE GENOMIC DNA]</scope>
    <source>
        <strain evidence="1">NFRAN1</strain>
    </source>
</reference>
<evidence type="ECO:0000313" key="2">
    <source>
        <dbReference type="Proteomes" id="UP000294299"/>
    </source>
</evidence>
<dbReference type="GeneID" id="39422022"/>
<protein>
    <submittedName>
        <fullName evidence="1">Uncharacterized protein</fullName>
    </submittedName>
</protein>